<dbReference type="Proteomes" id="UP001341281">
    <property type="component" value="Chromosome 05"/>
</dbReference>
<dbReference type="InterPro" id="IPR043502">
    <property type="entry name" value="DNA/RNA_pol_sf"/>
</dbReference>
<sequence>MEHNKAPCPDGFPPEFYQVFWNVLKDDLMCLFEEFQVRSLNIHSLNFGTIILLPKSSEAKQIQQYRPICLLNVSFKIFTKVATNRLTKIAPRVIRPSQTAFLPSRNIMEGAVILHETLHELHKKKQNGLIFKINFEKAYDKVRWDFLQQVLRMKGFSPTWCNWIKAFTQGGNVGIKVNDQIGAYFQSKKGLRQGDPLSPLLFNIAVDMLAILIHRTKDVGQIRKVIPHLVDDGLSILQYADDTVIFLDHDLEQAKNLKLLLCVFEQLSGLKINFHKSELFCFGQAKQEEELYFMMFGCKLGSLPFRYLGIPMYYRRLCNKDWKAVEDRFEKRLSGWKEKLISVGGRLSLVVSLKKMDYYKSKFYWQNDQHKKKYRLVRWEILCQPKDHGGLGIINLDLQNKCLLSKWLFRLYNEDGMWQQLIRNNYLKNKTLSQVCKKSGDSHFWSGLMDIKNQFLNLGSFIVFWEVKRPTFKIHFPSLFNIVRKKNATVAEVLSSSPPNLSFRRALTGNKLTEWCNLVLRTMNADLTERNDVFRWKLRSNRSFSVRSMYKHLISNNIRMSQNIWRTQMEGRVTYFCWEQQGFAGLYGYLEMMLFLRKLQNPFCRFFSRELTSFGYGPSCSEVKSELN</sequence>
<organism evidence="2 3">
    <name type="scientific">Paspalum notatum var. saurae</name>
    <dbReference type="NCBI Taxonomy" id="547442"/>
    <lineage>
        <taxon>Eukaryota</taxon>
        <taxon>Viridiplantae</taxon>
        <taxon>Streptophyta</taxon>
        <taxon>Embryophyta</taxon>
        <taxon>Tracheophyta</taxon>
        <taxon>Spermatophyta</taxon>
        <taxon>Magnoliopsida</taxon>
        <taxon>Liliopsida</taxon>
        <taxon>Poales</taxon>
        <taxon>Poaceae</taxon>
        <taxon>PACMAD clade</taxon>
        <taxon>Panicoideae</taxon>
        <taxon>Andropogonodae</taxon>
        <taxon>Paspaleae</taxon>
        <taxon>Paspalinae</taxon>
        <taxon>Paspalum</taxon>
    </lineage>
</organism>
<dbReference type="PROSITE" id="PS50878">
    <property type="entry name" value="RT_POL"/>
    <property type="match status" value="1"/>
</dbReference>
<gene>
    <name evidence="2" type="ORF">U9M48_025602</name>
</gene>
<dbReference type="AlphaFoldDB" id="A0AAQ3TVB0"/>
<feature type="domain" description="Reverse transcriptase" evidence="1">
    <location>
        <begin position="34"/>
        <end position="312"/>
    </location>
</feature>
<proteinExistence type="predicted"/>
<reference evidence="2 3" key="1">
    <citation type="submission" date="2024-02" db="EMBL/GenBank/DDBJ databases">
        <title>High-quality chromosome-scale genome assembly of Pensacola bahiagrass (Paspalum notatum Flugge var. saurae).</title>
        <authorList>
            <person name="Vega J.M."/>
            <person name="Podio M."/>
            <person name="Orjuela J."/>
            <person name="Siena L.A."/>
            <person name="Pessino S.C."/>
            <person name="Combes M.C."/>
            <person name="Mariac C."/>
            <person name="Albertini E."/>
            <person name="Pupilli F."/>
            <person name="Ortiz J.P.A."/>
            <person name="Leblanc O."/>
        </authorList>
    </citation>
    <scope>NUCLEOTIDE SEQUENCE [LARGE SCALE GENOMIC DNA]</scope>
    <source>
        <strain evidence="2">R1</strain>
        <tissue evidence="2">Leaf</tissue>
    </source>
</reference>
<evidence type="ECO:0000313" key="2">
    <source>
        <dbReference type="EMBL" id="WVZ77777.1"/>
    </source>
</evidence>
<evidence type="ECO:0000259" key="1">
    <source>
        <dbReference type="PROSITE" id="PS50878"/>
    </source>
</evidence>
<dbReference type="SUPFAM" id="SSF56672">
    <property type="entry name" value="DNA/RNA polymerases"/>
    <property type="match status" value="1"/>
</dbReference>
<name>A0AAQ3TVB0_PASNO</name>
<dbReference type="EMBL" id="CP144749">
    <property type="protein sequence ID" value="WVZ77777.1"/>
    <property type="molecule type" value="Genomic_DNA"/>
</dbReference>
<dbReference type="CDD" id="cd01650">
    <property type="entry name" value="RT_nLTR_like"/>
    <property type="match status" value="1"/>
</dbReference>
<dbReference type="Pfam" id="PF00078">
    <property type="entry name" value="RVT_1"/>
    <property type="match status" value="1"/>
</dbReference>
<dbReference type="PANTHER" id="PTHR31635">
    <property type="entry name" value="REVERSE TRANSCRIPTASE DOMAIN-CONTAINING PROTEIN-RELATED"/>
    <property type="match status" value="1"/>
</dbReference>
<protein>
    <recommendedName>
        <fullName evidence="1">Reverse transcriptase domain-containing protein</fullName>
    </recommendedName>
</protein>
<evidence type="ECO:0000313" key="3">
    <source>
        <dbReference type="Proteomes" id="UP001341281"/>
    </source>
</evidence>
<accession>A0AAQ3TVB0</accession>
<dbReference type="PANTHER" id="PTHR31635:SF196">
    <property type="entry name" value="REVERSE TRANSCRIPTASE DOMAIN-CONTAINING PROTEIN-RELATED"/>
    <property type="match status" value="1"/>
</dbReference>
<keyword evidence="3" id="KW-1185">Reference proteome</keyword>
<dbReference type="InterPro" id="IPR000477">
    <property type="entry name" value="RT_dom"/>
</dbReference>